<evidence type="ECO:0000256" key="6">
    <source>
        <dbReference type="ARBA" id="ARBA00022801"/>
    </source>
</evidence>
<keyword evidence="7" id="KW-0862">Zinc</keyword>
<dbReference type="Gene3D" id="3.30.2010.10">
    <property type="entry name" value="Metalloproteases ('zincins'), catalytic domain"/>
    <property type="match status" value="1"/>
</dbReference>
<keyword evidence="8 11" id="KW-1133">Transmembrane helix</keyword>
<protein>
    <submittedName>
        <fullName evidence="13">M48 family metalloprotease</fullName>
        <ecNumber evidence="13">3.4.24.-</ecNumber>
    </submittedName>
</protein>
<feature type="transmembrane region" description="Helical" evidence="11">
    <location>
        <begin position="71"/>
        <end position="89"/>
    </location>
</feature>
<keyword evidence="3" id="KW-0645">Protease</keyword>
<sequence length="642" mass="70324">MNLMRSPARAMAAPIGLYGHVRSNHLRSLVLFAGFLVAFHLMAGAVLTLPLLLFDPGHAPVIGAGGYSRRYLLPLTAIGAVIFLVRYWWHVSAVHRDTGFRYIDGCDEPRLVRLLEPLILAAGLKPPFVGVIESDAMNAFAVGVRDSHMVVVVTRGLLDGLDDEELEGVLAHELMHIRNRDTRLMAAANAFLGNLVALRGQLIDDDKLENGRTVIGFMLLPAVLPLMLALWFLGNLAHRIGYVSRAAISSSREFIADAEAVRLTHNPAALASALRKVHGRDRISGLAESHDAMLIAGTVEGPAATHPSIAQRIAALVQTTGPAMAYAPLRRDTRSPEQRQSAGFGRALGEDLMAEVEAAERPGLWGLFRLTRDPERNMFGLRRRGAMIVWASAGGALALWGGLFVATGRSADPASLLTMTEGVRVAVRCQVSAYGGLLGVSDPAKGCSQDEIDALASRYAKQVGTSYRSPVAAEQHEKQAWERTYRANRCFPYSIHSWDSPRRSLIGDESKWSLDFMQRYADQPIAGFETPLEPGKTSADALISYMSLRLIMTDNASYYLGAEAHPAVVQMFETPRHQDMIAKFQAALKAPGFQSYFEQKASNRDSLRLLAEYPGAVPCDMRIAQGTYRKDPALWQRIESMK</sequence>
<evidence type="ECO:0000256" key="2">
    <source>
        <dbReference type="ARBA" id="ARBA00022475"/>
    </source>
</evidence>
<proteinExistence type="predicted"/>
<dbReference type="PANTHER" id="PTHR43221">
    <property type="entry name" value="PROTEASE HTPX"/>
    <property type="match status" value="1"/>
</dbReference>
<dbReference type="EC" id="3.4.24.-" evidence="13"/>
<comment type="cofactor">
    <cofactor evidence="1">
        <name>Zn(2+)</name>
        <dbReference type="ChEBI" id="CHEBI:29105"/>
    </cofactor>
</comment>
<feature type="transmembrane region" description="Helical" evidence="11">
    <location>
        <begin position="184"/>
        <end position="202"/>
    </location>
</feature>
<feature type="transmembrane region" description="Helical" evidence="11">
    <location>
        <begin position="214"/>
        <end position="233"/>
    </location>
</feature>
<evidence type="ECO:0000256" key="7">
    <source>
        <dbReference type="ARBA" id="ARBA00022833"/>
    </source>
</evidence>
<evidence type="ECO:0000256" key="9">
    <source>
        <dbReference type="ARBA" id="ARBA00023049"/>
    </source>
</evidence>
<evidence type="ECO:0000256" key="11">
    <source>
        <dbReference type="SAM" id="Phobius"/>
    </source>
</evidence>
<evidence type="ECO:0000313" key="14">
    <source>
        <dbReference type="Proteomes" id="UP001526246"/>
    </source>
</evidence>
<evidence type="ECO:0000256" key="5">
    <source>
        <dbReference type="ARBA" id="ARBA00022723"/>
    </source>
</evidence>
<keyword evidence="9 13" id="KW-0482">Metalloprotease</keyword>
<accession>A0ABT3JG49</accession>
<dbReference type="InterPro" id="IPR001915">
    <property type="entry name" value="Peptidase_M48"/>
</dbReference>
<reference evidence="13 14" key="1">
    <citation type="submission" date="2022-10" db="EMBL/GenBank/DDBJ databases">
        <title>Sphingomonas sp.</title>
        <authorList>
            <person name="Jin C."/>
        </authorList>
    </citation>
    <scope>NUCLEOTIDE SEQUENCE [LARGE SCALE GENOMIC DNA]</scope>
    <source>
        <strain evidence="13 14">BN140010</strain>
    </source>
</reference>
<keyword evidence="6 13" id="KW-0378">Hydrolase</keyword>
<evidence type="ECO:0000256" key="10">
    <source>
        <dbReference type="ARBA" id="ARBA00023136"/>
    </source>
</evidence>
<dbReference type="EMBL" id="JAPDOB010000002">
    <property type="protein sequence ID" value="MCW3798062.1"/>
    <property type="molecule type" value="Genomic_DNA"/>
</dbReference>
<dbReference type="InterPro" id="IPR050083">
    <property type="entry name" value="HtpX_protease"/>
</dbReference>
<evidence type="ECO:0000259" key="12">
    <source>
        <dbReference type="Pfam" id="PF01435"/>
    </source>
</evidence>
<evidence type="ECO:0000256" key="4">
    <source>
        <dbReference type="ARBA" id="ARBA00022692"/>
    </source>
</evidence>
<comment type="caution">
    <text evidence="13">The sequence shown here is derived from an EMBL/GenBank/DDBJ whole genome shotgun (WGS) entry which is preliminary data.</text>
</comment>
<dbReference type="RefSeq" id="WP_264882726.1">
    <property type="nucleotide sequence ID" value="NZ_JAPDOB010000002.1"/>
</dbReference>
<feature type="transmembrane region" description="Helical" evidence="11">
    <location>
        <begin position="29"/>
        <end position="51"/>
    </location>
</feature>
<evidence type="ECO:0000256" key="8">
    <source>
        <dbReference type="ARBA" id="ARBA00022989"/>
    </source>
</evidence>
<feature type="domain" description="Peptidase M48" evidence="12">
    <location>
        <begin position="108"/>
        <end position="318"/>
    </location>
</feature>
<keyword evidence="4 11" id="KW-0812">Transmembrane</keyword>
<feature type="transmembrane region" description="Helical" evidence="11">
    <location>
        <begin position="386"/>
        <end position="406"/>
    </location>
</feature>
<keyword evidence="5" id="KW-0479">Metal-binding</keyword>
<dbReference type="Pfam" id="PF01435">
    <property type="entry name" value="Peptidase_M48"/>
    <property type="match status" value="1"/>
</dbReference>
<keyword evidence="14" id="KW-1185">Reference proteome</keyword>
<dbReference type="GO" id="GO:0008237">
    <property type="term" value="F:metallopeptidase activity"/>
    <property type="evidence" value="ECO:0007669"/>
    <property type="project" value="UniProtKB-KW"/>
</dbReference>
<evidence type="ECO:0000256" key="3">
    <source>
        <dbReference type="ARBA" id="ARBA00022670"/>
    </source>
</evidence>
<evidence type="ECO:0000256" key="1">
    <source>
        <dbReference type="ARBA" id="ARBA00001947"/>
    </source>
</evidence>
<keyword evidence="2" id="KW-1003">Cell membrane</keyword>
<gene>
    <name evidence="13" type="ORF">OMW55_09630</name>
</gene>
<dbReference type="PANTHER" id="PTHR43221:SF2">
    <property type="entry name" value="PROTEASE HTPX HOMOLOG"/>
    <property type="match status" value="1"/>
</dbReference>
<keyword evidence="10 11" id="KW-0472">Membrane</keyword>
<dbReference type="Proteomes" id="UP001526246">
    <property type="component" value="Unassembled WGS sequence"/>
</dbReference>
<evidence type="ECO:0000313" key="13">
    <source>
        <dbReference type="EMBL" id="MCW3798062.1"/>
    </source>
</evidence>
<name>A0ABT3JG49_9SPHN</name>
<organism evidence="13 14">
    <name type="scientific">Sphingomonas arvum</name>
    <dbReference type="NCBI Taxonomy" id="2992113"/>
    <lineage>
        <taxon>Bacteria</taxon>
        <taxon>Pseudomonadati</taxon>
        <taxon>Pseudomonadota</taxon>
        <taxon>Alphaproteobacteria</taxon>
        <taxon>Sphingomonadales</taxon>
        <taxon>Sphingomonadaceae</taxon>
        <taxon>Sphingomonas</taxon>
    </lineage>
</organism>